<dbReference type="Proteomes" id="UP001596264">
    <property type="component" value="Unassembled WGS sequence"/>
</dbReference>
<dbReference type="EMBL" id="JBHSTZ010000002">
    <property type="protein sequence ID" value="MFC6379969.1"/>
    <property type="molecule type" value="Genomic_DNA"/>
</dbReference>
<name>A0ABW1W2G2_9GAMM</name>
<dbReference type="Pfam" id="PF05704">
    <property type="entry name" value="Caps_synth"/>
    <property type="match status" value="1"/>
</dbReference>
<keyword evidence="2" id="KW-1185">Reference proteome</keyword>
<reference evidence="2" key="1">
    <citation type="journal article" date="2019" name="Int. J. Syst. Evol. Microbiol.">
        <title>The Global Catalogue of Microorganisms (GCM) 10K type strain sequencing project: providing services to taxonomists for standard genome sequencing and annotation.</title>
        <authorList>
            <consortium name="The Broad Institute Genomics Platform"/>
            <consortium name="The Broad Institute Genome Sequencing Center for Infectious Disease"/>
            <person name="Wu L."/>
            <person name="Ma J."/>
        </authorList>
    </citation>
    <scope>NUCLEOTIDE SEQUENCE [LARGE SCALE GENOMIC DNA]</scope>
    <source>
        <strain evidence="2">CCM 2050</strain>
    </source>
</reference>
<organism evidence="1 2">
    <name type="scientific">Psychrobacter glacincola</name>
    <dbReference type="NCBI Taxonomy" id="56810"/>
    <lineage>
        <taxon>Bacteria</taxon>
        <taxon>Pseudomonadati</taxon>
        <taxon>Pseudomonadota</taxon>
        <taxon>Gammaproteobacteria</taxon>
        <taxon>Moraxellales</taxon>
        <taxon>Moraxellaceae</taxon>
        <taxon>Psychrobacter</taxon>
    </lineage>
</organism>
<evidence type="ECO:0000313" key="1">
    <source>
        <dbReference type="EMBL" id="MFC6379969.1"/>
    </source>
</evidence>
<dbReference type="InterPro" id="IPR008441">
    <property type="entry name" value="AfumC-like_glycosyl_Trfase"/>
</dbReference>
<dbReference type="RefSeq" id="WP_201562671.1">
    <property type="nucleotide sequence ID" value="NZ_CAJGZK010000009.1"/>
</dbReference>
<dbReference type="SUPFAM" id="SSF53448">
    <property type="entry name" value="Nucleotide-diphospho-sugar transferases"/>
    <property type="match status" value="1"/>
</dbReference>
<protein>
    <submittedName>
        <fullName evidence="1">Capsular polysaccharide synthesis protein</fullName>
    </submittedName>
</protein>
<evidence type="ECO:0000313" key="2">
    <source>
        <dbReference type="Proteomes" id="UP001596264"/>
    </source>
</evidence>
<accession>A0ABW1W2G2</accession>
<gene>
    <name evidence="1" type="ORF">ACFP58_00540</name>
</gene>
<dbReference type="InterPro" id="IPR029044">
    <property type="entry name" value="Nucleotide-diphossugar_trans"/>
</dbReference>
<sequence>MEKIFHVVSKKPFKIFYNGLVPRSKRKEWGFRYSEIPIQTEVAIYWRRIINAYFKGEIKKYDIRPKKDLQNKKIIWQYWAQGIENAKDTAKLCFASVDKYKGDYEVIRITDDNIDEYLELPEFVKEKRINPDFRAVFFSDVLRLALINVYGGVWLDASILLTAEIPNEYEDYEFFMFSRDSDSINKHWGKGDQHFYFSWREEFKVKHLNSIIYGHKKSELSSVLLDLLLYFWENEEIIPHYFFFQIMTNELKAMNVVEFNFPVADDTLPHLLQTKMNKKFNEKNYQYIVKHASLHKLSLHEELKEKDFFGNLTYYGFFKKEMYT</sequence>
<dbReference type="Gene3D" id="3.90.550.20">
    <property type="match status" value="1"/>
</dbReference>
<proteinExistence type="predicted"/>
<comment type="caution">
    <text evidence="1">The sequence shown here is derived from an EMBL/GenBank/DDBJ whole genome shotgun (WGS) entry which is preliminary data.</text>
</comment>